<dbReference type="PANTHER" id="PTHR32444">
    <property type="entry name" value="BULB-TYPE LECTIN DOMAIN-CONTAINING PROTEIN"/>
    <property type="match status" value="1"/>
</dbReference>
<keyword evidence="7" id="KW-0325">Glycoprotein</keyword>
<feature type="transmembrane region" description="Helical" evidence="8">
    <location>
        <begin position="337"/>
        <end position="361"/>
    </location>
</feature>
<dbReference type="Gene3D" id="2.90.10.10">
    <property type="entry name" value="Bulb-type lectin domain"/>
    <property type="match status" value="1"/>
</dbReference>
<feature type="chain" id="PRO_5022681804" description="Bulb-type lectin domain-containing protein" evidence="9">
    <location>
        <begin position="24"/>
        <end position="443"/>
    </location>
</feature>
<keyword evidence="4 8" id="KW-1133">Transmembrane helix</keyword>
<dbReference type="InterPro" id="IPR036426">
    <property type="entry name" value="Bulb-type_lectin_dom_sf"/>
</dbReference>
<keyword evidence="2 8" id="KW-0812">Transmembrane</keyword>
<evidence type="ECO:0000256" key="6">
    <source>
        <dbReference type="ARBA" id="ARBA00023157"/>
    </source>
</evidence>
<organism evidence="11 12">
    <name type="scientific">Acer yangbiense</name>
    <dbReference type="NCBI Taxonomy" id="1000413"/>
    <lineage>
        <taxon>Eukaryota</taxon>
        <taxon>Viridiplantae</taxon>
        <taxon>Streptophyta</taxon>
        <taxon>Embryophyta</taxon>
        <taxon>Tracheophyta</taxon>
        <taxon>Spermatophyta</taxon>
        <taxon>Magnoliopsida</taxon>
        <taxon>eudicotyledons</taxon>
        <taxon>Gunneridae</taxon>
        <taxon>Pentapetalae</taxon>
        <taxon>rosids</taxon>
        <taxon>malvids</taxon>
        <taxon>Sapindales</taxon>
        <taxon>Sapindaceae</taxon>
        <taxon>Hippocastanoideae</taxon>
        <taxon>Acereae</taxon>
        <taxon>Acer</taxon>
    </lineage>
</organism>
<dbReference type="SMART" id="SM00108">
    <property type="entry name" value="B_lectin"/>
    <property type="match status" value="1"/>
</dbReference>
<dbReference type="Pfam" id="PF01453">
    <property type="entry name" value="B_lectin"/>
    <property type="match status" value="1"/>
</dbReference>
<dbReference type="GO" id="GO:0048544">
    <property type="term" value="P:recognition of pollen"/>
    <property type="evidence" value="ECO:0007669"/>
    <property type="project" value="InterPro"/>
</dbReference>
<reference evidence="12" key="1">
    <citation type="journal article" date="2019" name="Gigascience">
        <title>De novo genome assembly of the endangered Acer yangbiense, a plant species with extremely small populations endemic to Yunnan Province, China.</title>
        <authorList>
            <person name="Yang J."/>
            <person name="Wariss H.M."/>
            <person name="Tao L."/>
            <person name="Zhang R."/>
            <person name="Yun Q."/>
            <person name="Hollingsworth P."/>
            <person name="Dao Z."/>
            <person name="Luo G."/>
            <person name="Guo H."/>
            <person name="Ma Y."/>
            <person name="Sun W."/>
        </authorList>
    </citation>
    <scope>NUCLEOTIDE SEQUENCE [LARGE SCALE GENOMIC DNA]</scope>
    <source>
        <strain evidence="12">cv. Malutang</strain>
    </source>
</reference>
<accession>A0A5C7IDQ6</accession>
<evidence type="ECO:0000256" key="1">
    <source>
        <dbReference type="ARBA" id="ARBA00004167"/>
    </source>
</evidence>
<comment type="subcellular location">
    <subcellularLocation>
        <location evidence="1">Membrane</location>
        <topology evidence="1">Single-pass membrane protein</topology>
    </subcellularLocation>
</comment>
<evidence type="ECO:0000256" key="4">
    <source>
        <dbReference type="ARBA" id="ARBA00022989"/>
    </source>
</evidence>
<evidence type="ECO:0000256" key="7">
    <source>
        <dbReference type="ARBA" id="ARBA00023180"/>
    </source>
</evidence>
<keyword evidence="3 9" id="KW-0732">Signal</keyword>
<keyword evidence="5 8" id="KW-0472">Membrane</keyword>
<dbReference type="SUPFAM" id="SSF51110">
    <property type="entry name" value="alpha-D-mannose-specific plant lectins"/>
    <property type="match status" value="1"/>
</dbReference>
<dbReference type="PROSITE" id="PS50927">
    <property type="entry name" value="BULB_LECTIN"/>
    <property type="match status" value="1"/>
</dbReference>
<evidence type="ECO:0000313" key="12">
    <source>
        <dbReference type="Proteomes" id="UP000323000"/>
    </source>
</evidence>
<dbReference type="InterPro" id="IPR001480">
    <property type="entry name" value="Bulb-type_lectin_dom"/>
</dbReference>
<keyword evidence="12" id="KW-1185">Reference proteome</keyword>
<evidence type="ECO:0000256" key="5">
    <source>
        <dbReference type="ARBA" id="ARBA00023136"/>
    </source>
</evidence>
<name>A0A5C7IDQ6_9ROSI</name>
<dbReference type="Proteomes" id="UP000323000">
    <property type="component" value="Chromosome 3"/>
</dbReference>
<dbReference type="Pfam" id="PF11883">
    <property type="entry name" value="DUF3403"/>
    <property type="match status" value="1"/>
</dbReference>
<proteinExistence type="predicted"/>
<dbReference type="CDD" id="cd00028">
    <property type="entry name" value="B_lectin"/>
    <property type="match status" value="1"/>
</dbReference>
<evidence type="ECO:0000256" key="3">
    <source>
        <dbReference type="ARBA" id="ARBA00022729"/>
    </source>
</evidence>
<comment type="caution">
    <text evidence="11">The sequence shown here is derived from an EMBL/GenBank/DDBJ whole genome shotgun (WGS) entry which is preliminary data.</text>
</comment>
<protein>
    <recommendedName>
        <fullName evidence="10">Bulb-type lectin domain-containing protein</fullName>
    </recommendedName>
</protein>
<dbReference type="OrthoDB" id="1910371at2759"/>
<feature type="domain" description="Bulb-type lectin" evidence="10">
    <location>
        <begin position="24"/>
        <end position="148"/>
    </location>
</feature>
<feature type="signal peptide" evidence="9">
    <location>
        <begin position="1"/>
        <end position="23"/>
    </location>
</feature>
<dbReference type="AlphaFoldDB" id="A0A5C7IDQ6"/>
<evidence type="ECO:0000313" key="11">
    <source>
        <dbReference type="EMBL" id="TXG67271.1"/>
    </source>
</evidence>
<evidence type="ECO:0000259" key="10">
    <source>
        <dbReference type="PROSITE" id="PS50927"/>
    </source>
</evidence>
<evidence type="ECO:0000256" key="9">
    <source>
        <dbReference type="SAM" id="SignalP"/>
    </source>
</evidence>
<dbReference type="InterPro" id="IPR021820">
    <property type="entry name" value="S-locus_recpt_kinase_C"/>
</dbReference>
<keyword evidence="6" id="KW-1015">Disulfide bond</keyword>
<sequence length="443" mass="49876">MYIVSFLLISFKLLLFFYEFSYASDTISSSNFISDNGKTLVSKDERFELGFFSPGNSKNRYVGIWYKNIPVRTVVWVANRINPINDSSGMLMINSTGSPVVVMRQNITVVWSANSTKEAKSSVVLQLLNSGNLVLRDEQSSGDGLGSYLWQSFDYPCDTLLPEMKLGWDLKTGLERRLSSWKSPDDPSPGDFTCGVELQGNPEIVMRKGSNKFYRSRPWNGIGFGGPNPVFEMNFVNNEDELYYTFNMIDKSVFSMIVLNKTSNLREQLIWSETTQNWNVFSYVPRDHCDSYVLCGAYGNCITTQLPICQCLEGFKPKSAGYSDWSQGTKDRPKMKIVVIVITTTATVAGVLVLIVGYYIYKCRTNLEAIRCIHISLLCLEHQPNDRPSMSSVVLMLGSDNTLPVPKQPGFLMDRIPQLEPDSSNKPEFSSSNKVTISLLEAR</sequence>
<dbReference type="FunFam" id="2.90.10.10:FF:000001">
    <property type="entry name" value="G-type lectin S-receptor-like serine/threonine-protein kinase"/>
    <property type="match status" value="1"/>
</dbReference>
<evidence type="ECO:0000256" key="8">
    <source>
        <dbReference type="SAM" id="Phobius"/>
    </source>
</evidence>
<dbReference type="EMBL" id="VAHF01000003">
    <property type="protein sequence ID" value="TXG67271.1"/>
    <property type="molecule type" value="Genomic_DNA"/>
</dbReference>
<evidence type="ECO:0000256" key="2">
    <source>
        <dbReference type="ARBA" id="ARBA00022692"/>
    </source>
</evidence>
<dbReference type="GO" id="GO:0016020">
    <property type="term" value="C:membrane"/>
    <property type="evidence" value="ECO:0007669"/>
    <property type="project" value="UniProtKB-SubCell"/>
</dbReference>
<dbReference type="GO" id="GO:0004674">
    <property type="term" value="F:protein serine/threonine kinase activity"/>
    <property type="evidence" value="ECO:0007669"/>
    <property type="project" value="InterPro"/>
</dbReference>
<dbReference type="InterPro" id="IPR000858">
    <property type="entry name" value="S_locus_glycoprot_dom"/>
</dbReference>
<dbReference type="PANTHER" id="PTHR32444:SF249">
    <property type="entry name" value="CURCULIN-LIKE (MANNOSE-BINDING) LECTIN FAMILY PROTEIN"/>
    <property type="match status" value="1"/>
</dbReference>
<gene>
    <name evidence="11" type="ORF">EZV62_008546</name>
</gene>
<dbReference type="Pfam" id="PF00954">
    <property type="entry name" value="S_locus_glycop"/>
    <property type="match status" value="1"/>
</dbReference>